<organism evidence="1 2">
    <name type="scientific">Persea americana</name>
    <name type="common">Avocado</name>
    <dbReference type="NCBI Taxonomy" id="3435"/>
    <lineage>
        <taxon>Eukaryota</taxon>
        <taxon>Viridiplantae</taxon>
        <taxon>Streptophyta</taxon>
        <taxon>Embryophyta</taxon>
        <taxon>Tracheophyta</taxon>
        <taxon>Spermatophyta</taxon>
        <taxon>Magnoliopsida</taxon>
        <taxon>Magnoliidae</taxon>
        <taxon>Laurales</taxon>
        <taxon>Lauraceae</taxon>
        <taxon>Persea</taxon>
    </lineage>
</organism>
<dbReference type="EMBL" id="CM056815">
    <property type="protein sequence ID" value="KAJ8630476.1"/>
    <property type="molecule type" value="Genomic_DNA"/>
</dbReference>
<reference evidence="1 2" key="1">
    <citation type="journal article" date="2022" name="Hortic Res">
        <title>A haplotype resolved chromosomal level avocado genome allows analysis of novel avocado genes.</title>
        <authorList>
            <person name="Nath O."/>
            <person name="Fletcher S.J."/>
            <person name="Hayward A."/>
            <person name="Shaw L.M."/>
            <person name="Masouleh A.K."/>
            <person name="Furtado A."/>
            <person name="Henry R.J."/>
            <person name="Mitter N."/>
        </authorList>
    </citation>
    <scope>NUCLEOTIDE SEQUENCE [LARGE SCALE GENOMIC DNA]</scope>
    <source>
        <strain evidence="2">cv. Hass</strain>
    </source>
</reference>
<accession>A0ACC2LAE9</accession>
<protein>
    <submittedName>
        <fullName evidence="1">Uncharacterized protein</fullName>
    </submittedName>
</protein>
<gene>
    <name evidence="1" type="ORF">MRB53_023799</name>
</gene>
<comment type="caution">
    <text evidence="1">The sequence shown here is derived from an EMBL/GenBank/DDBJ whole genome shotgun (WGS) entry which is preliminary data.</text>
</comment>
<name>A0ACC2LAE9_PERAE</name>
<dbReference type="Proteomes" id="UP001234297">
    <property type="component" value="Chromosome 7"/>
</dbReference>
<evidence type="ECO:0000313" key="2">
    <source>
        <dbReference type="Proteomes" id="UP001234297"/>
    </source>
</evidence>
<keyword evidence="2" id="KW-1185">Reference proteome</keyword>
<proteinExistence type="predicted"/>
<evidence type="ECO:0000313" key="1">
    <source>
        <dbReference type="EMBL" id="KAJ8630476.1"/>
    </source>
</evidence>
<sequence length="272" mass="30131">MPPVELETLVCGDRKIVCETLINGPDNPSSPRGPLPDHLPAESFRLPTLEDEIEWVDRNAVYQRKQSTKGGISSSSSLPNSGHLSSSNPAPSQRVSKSKRSIIGLPKRPDSRQLCQNTRRSCRPATIHFFPTASISKSSVPEVEPGSPKVSCVGRIRKPKSRGKRPSDGEHSQARSRRFWKRFFAVFGRRREEAVVLNAKPPSPMPAMPRRQETDREEDFPAVVPPSLGGMKKLASGRRWASWGAEDDIHVAGDAWTEVNIAQAWSGPTEQR</sequence>